<dbReference type="EMBL" id="CM044704">
    <property type="protein sequence ID" value="KAI5669384.1"/>
    <property type="molecule type" value="Genomic_DNA"/>
</dbReference>
<organism evidence="1 2">
    <name type="scientific">Catharanthus roseus</name>
    <name type="common">Madagascar periwinkle</name>
    <name type="synonym">Vinca rosea</name>
    <dbReference type="NCBI Taxonomy" id="4058"/>
    <lineage>
        <taxon>Eukaryota</taxon>
        <taxon>Viridiplantae</taxon>
        <taxon>Streptophyta</taxon>
        <taxon>Embryophyta</taxon>
        <taxon>Tracheophyta</taxon>
        <taxon>Spermatophyta</taxon>
        <taxon>Magnoliopsida</taxon>
        <taxon>eudicotyledons</taxon>
        <taxon>Gunneridae</taxon>
        <taxon>Pentapetalae</taxon>
        <taxon>asterids</taxon>
        <taxon>lamiids</taxon>
        <taxon>Gentianales</taxon>
        <taxon>Apocynaceae</taxon>
        <taxon>Rauvolfioideae</taxon>
        <taxon>Vinceae</taxon>
        <taxon>Catharanthinae</taxon>
        <taxon>Catharanthus</taxon>
    </lineage>
</organism>
<sequence length="508" mass="58395">MEFLYLFNFITFFLLLAMFFASFNQRIKRSERVNPLKKLPPSPWKLPLIGNLHNLMDTLPHHTLRDLSTIYGPLMHLQLGEVSAVVISSPRLAKEIMKTRDLTFAHRPKIQTIWYISEGLDFAFAPYGEYWKQMRKICVQEVLSTKKVSHFGSIRHEEFSNLIDSIRFHGSKVAINLTKKISLSTSAMVNRTAFGNSCKDHETFSSLVKEIFSAASGFSLQDLYPSWKILGVLNGTNHKLLRLRQKMDLILDGIINDHVIKKNMGTKKEMNHEEDLIDVFLRVRDSGDIRIPITNNHIKAVLFDIFAGGTESSSMSVVWAMSEMLRNPHVMTKAQCEIRQIIKGKKTVEENDIPKFNYLKLVIKETLRLHPPLPLLIPRECREDCEIDGYNIPKGTKVIINAWANGRNGNYWSNTESFIPERFENSIIDFKGNDFEYTPFGAGRRICPGMAFGLANIELPLALLLYHFDWKLPNGKKPEDLDMEEAPGLESRRRNHLWVFATPYHTSL</sequence>
<name>A0ACC0B9T3_CATRO</name>
<accession>A0ACC0B9T3</accession>
<protein>
    <submittedName>
        <fullName evidence="1">Uncharacterized protein</fullName>
    </submittedName>
</protein>
<evidence type="ECO:0000313" key="1">
    <source>
        <dbReference type="EMBL" id="KAI5669384.1"/>
    </source>
</evidence>
<proteinExistence type="predicted"/>
<comment type="caution">
    <text evidence="1">The sequence shown here is derived from an EMBL/GenBank/DDBJ whole genome shotgun (WGS) entry which is preliminary data.</text>
</comment>
<reference evidence="2" key="1">
    <citation type="journal article" date="2023" name="Nat. Plants">
        <title>Single-cell RNA sequencing provides a high-resolution roadmap for understanding the multicellular compartmentation of specialized metabolism.</title>
        <authorList>
            <person name="Sun S."/>
            <person name="Shen X."/>
            <person name="Li Y."/>
            <person name="Li Y."/>
            <person name="Wang S."/>
            <person name="Li R."/>
            <person name="Zhang H."/>
            <person name="Shen G."/>
            <person name="Guo B."/>
            <person name="Wei J."/>
            <person name="Xu J."/>
            <person name="St-Pierre B."/>
            <person name="Chen S."/>
            <person name="Sun C."/>
        </authorList>
    </citation>
    <scope>NUCLEOTIDE SEQUENCE [LARGE SCALE GENOMIC DNA]</scope>
</reference>
<gene>
    <name evidence="1" type="ORF">M9H77_19237</name>
</gene>
<evidence type="ECO:0000313" key="2">
    <source>
        <dbReference type="Proteomes" id="UP001060085"/>
    </source>
</evidence>
<dbReference type="Proteomes" id="UP001060085">
    <property type="component" value="Linkage Group LG04"/>
</dbReference>
<keyword evidence="2" id="KW-1185">Reference proteome</keyword>